<dbReference type="InterPro" id="IPR036318">
    <property type="entry name" value="FAD-bd_PCMH-like_sf"/>
</dbReference>
<dbReference type="SUPFAM" id="SSF51679">
    <property type="entry name" value="Bacterial luciferase-like"/>
    <property type="match status" value="1"/>
</dbReference>
<evidence type="ECO:0000256" key="4">
    <source>
        <dbReference type="ARBA" id="ARBA00022827"/>
    </source>
</evidence>
<dbReference type="PANTHER" id="PTHR42973:SF39">
    <property type="entry name" value="FAD-BINDING PCMH-TYPE DOMAIN-CONTAINING PROTEIN"/>
    <property type="match status" value="1"/>
</dbReference>
<dbReference type="Pfam" id="PF01565">
    <property type="entry name" value="FAD_binding_4"/>
    <property type="match status" value="1"/>
</dbReference>
<keyword evidence="3" id="KW-0285">Flavoprotein</keyword>
<keyword evidence="5" id="KW-0560">Oxidoreductase</keyword>
<dbReference type="AlphaFoldDB" id="A0A438ME30"/>
<keyword evidence="4" id="KW-0274">FAD</keyword>
<dbReference type="Gene3D" id="3.20.20.30">
    <property type="entry name" value="Luciferase-like domain"/>
    <property type="match status" value="1"/>
</dbReference>
<organism evidence="7 8">
    <name type="scientific">Nonomuraea polychroma</name>
    <dbReference type="NCBI Taxonomy" id="46176"/>
    <lineage>
        <taxon>Bacteria</taxon>
        <taxon>Bacillati</taxon>
        <taxon>Actinomycetota</taxon>
        <taxon>Actinomycetes</taxon>
        <taxon>Streptosporangiales</taxon>
        <taxon>Streptosporangiaceae</taxon>
        <taxon>Nonomuraea</taxon>
    </lineage>
</organism>
<feature type="domain" description="FAD-binding PCMH-type" evidence="6">
    <location>
        <begin position="334"/>
        <end position="505"/>
    </location>
</feature>
<dbReference type="InterPro" id="IPR036661">
    <property type="entry name" value="Luciferase-like_sf"/>
</dbReference>
<evidence type="ECO:0000256" key="2">
    <source>
        <dbReference type="ARBA" id="ARBA00005466"/>
    </source>
</evidence>
<comment type="caution">
    <text evidence="7">The sequence shown here is derived from an EMBL/GenBank/DDBJ whole genome shotgun (WGS) entry which is preliminary data.</text>
</comment>
<dbReference type="Proteomes" id="UP000284824">
    <property type="component" value="Unassembled WGS sequence"/>
</dbReference>
<keyword evidence="8" id="KW-1185">Reference proteome</keyword>
<comment type="similarity">
    <text evidence="2">Belongs to the oxygen-dependent FAD-linked oxidoreductase family.</text>
</comment>
<dbReference type="Gene3D" id="3.30.465.10">
    <property type="match status" value="1"/>
</dbReference>
<accession>A0A438ME30</accession>
<name>A0A438ME30_9ACTN</name>
<sequence length="739" mass="78766">MDYSQPLRFGALIDTTALPRRASSPQEAVAHATLSEELGLDLVAFDGRHDEAALDVWTVMSWVAARTRTIGITGLLDAGARPPAVLGRSAAGLDLLASGRFALALSGSGRWEARQAEGSVQLPPAQAAAALDEAIEVVRGIWAADEQAPLRLAGEHYHLDGAERGPAPAHTIPIWLDGTQPELLEVAGAQADGWLTVLGDLAQLPVRQKTIDEAAIRAGRDPREIRRLAVIPVSGRPCADDLALLATEHGISTFLLAGAGRDDLRRFAEQIVPAVKAAVAADRAARGQAEAVIPSLRVRRRRHRDIDYDAVPTHLARVEPGDAGYARVRSTYLRGGSPGLVLRPGTPDEVADALAFARTQPVKLAVRSGGHGISGRSTNRGGIVIDVSRLNAIEILDERTRRIRVGPGARWSDVAAALAPYGWALSSGDYGGVGVGGLTTAGGIGWLVREHGLTLDHLRAVEMVLADGTLVRADDTEHPELFWGARGAGANFGIATAFEFEVDEVGDVGFAQFVMDASDTAGFLRSWGAAVEAAPRDVTSSLIIGRPRPGRPTIAQVMAVVDAGDAGTVLDRLRPIAAVAPLLDYSIQILPYAAIMNVPPGTHAGQGEPVTRSALADHLTPELADAAARLIDSGEPYFFQIRAVGGAASDVPADATAYAGRSANFQLVAFGSSRARLDRLWDEMRPHFSGIYLNFETDLRPERVHDAFPGETLRRLRALKRRYDPDNLFRDNFNITPAE</sequence>
<evidence type="ECO:0000256" key="1">
    <source>
        <dbReference type="ARBA" id="ARBA00001974"/>
    </source>
</evidence>
<dbReference type="PROSITE" id="PS51387">
    <property type="entry name" value="FAD_PCMH"/>
    <property type="match status" value="1"/>
</dbReference>
<dbReference type="RefSeq" id="WP_127935668.1">
    <property type="nucleotide sequence ID" value="NZ_SAUN01000001.1"/>
</dbReference>
<dbReference type="GO" id="GO:0071949">
    <property type="term" value="F:FAD binding"/>
    <property type="evidence" value="ECO:0007669"/>
    <property type="project" value="InterPro"/>
</dbReference>
<dbReference type="EMBL" id="SAUN01000001">
    <property type="protein sequence ID" value="RVX43795.1"/>
    <property type="molecule type" value="Genomic_DNA"/>
</dbReference>
<dbReference type="InterPro" id="IPR016166">
    <property type="entry name" value="FAD-bd_PCMH"/>
</dbReference>
<dbReference type="Gene3D" id="3.30.43.10">
    <property type="entry name" value="Uridine Diphospho-n-acetylenolpyruvylglucosamine Reductase, domain 2"/>
    <property type="match status" value="1"/>
</dbReference>
<comment type="cofactor">
    <cofactor evidence="1">
        <name>FAD</name>
        <dbReference type="ChEBI" id="CHEBI:57692"/>
    </cofactor>
</comment>
<dbReference type="GO" id="GO:0016705">
    <property type="term" value="F:oxidoreductase activity, acting on paired donors, with incorporation or reduction of molecular oxygen"/>
    <property type="evidence" value="ECO:0007669"/>
    <property type="project" value="InterPro"/>
</dbReference>
<proteinExistence type="inferred from homology"/>
<evidence type="ECO:0000256" key="5">
    <source>
        <dbReference type="ARBA" id="ARBA00023002"/>
    </source>
</evidence>
<dbReference type="InterPro" id="IPR012951">
    <property type="entry name" value="BBE"/>
</dbReference>
<evidence type="ECO:0000313" key="7">
    <source>
        <dbReference type="EMBL" id="RVX43795.1"/>
    </source>
</evidence>
<dbReference type="Pfam" id="PF00296">
    <property type="entry name" value="Bac_luciferase"/>
    <property type="match status" value="1"/>
</dbReference>
<dbReference type="InterPro" id="IPR016169">
    <property type="entry name" value="FAD-bd_PCMH_sub2"/>
</dbReference>
<dbReference type="PROSITE" id="PS00862">
    <property type="entry name" value="OX2_COVAL_FAD"/>
    <property type="match status" value="1"/>
</dbReference>
<reference evidence="7 8" key="1">
    <citation type="submission" date="2019-01" db="EMBL/GenBank/DDBJ databases">
        <title>Sequencing the genomes of 1000 actinobacteria strains.</title>
        <authorList>
            <person name="Klenk H.-P."/>
        </authorList>
    </citation>
    <scope>NUCLEOTIDE SEQUENCE [LARGE SCALE GENOMIC DNA]</scope>
    <source>
        <strain evidence="7 8">DSM 43925</strain>
    </source>
</reference>
<dbReference type="PANTHER" id="PTHR42973">
    <property type="entry name" value="BINDING OXIDOREDUCTASE, PUTATIVE (AFU_ORTHOLOGUE AFUA_1G17690)-RELATED"/>
    <property type="match status" value="1"/>
</dbReference>
<evidence type="ECO:0000313" key="8">
    <source>
        <dbReference type="Proteomes" id="UP000284824"/>
    </source>
</evidence>
<dbReference type="InterPro" id="IPR006094">
    <property type="entry name" value="Oxid_FAD_bind_N"/>
</dbReference>
<dbReference type="InterPro" id="IPR011251">
    <property type="entry name" value="Luciferase-like_dom"/>
</dbReference>
<evidence type="ECO:0000259" key="6">
    <source>
        <dbReference type="PROSITE" id="PS51387"/>
    </source>
</evidence>
<dbReference type="InterPro" id="IPR016167">
    <property type="entry name" value="FAD-bd_PCMH_sub1"/>
</dbReference>
<dbReference type="SUPFAM" id="SSF56176">
    <property type="entry name" value="FAD-binding/transporter-associated domain-like"/>
    <property type="match status" value="1"/>
</dbReference>
<dbReference type="Gene3D" id="3.40.462.20">
    <property type="match status" value="1"/>
</dbReference>
<dbReference type="InterPro" id="IPR006093">
    <property type="entry name" value="Oxy_OxRdtase_FAD_BS"/>
</dbReference>
<evidence type="ECO:0000256" key="3">
    <source>
        <dbReference type="ARBA" id="ARBA00022630"/>
    </source>
</evidence>
<dbReference type="InterPro" id="IPR050416">
    <property type="entry name" value="FAD-linked_Oxidoreductase"/>
</dbReference>
<gene>
    <name evidence="7" type="ORF">EDD27_6495</name>
</gene>
<dbReference type="Pfam" id="PF08031">
    <property type="entry name" value="BBE"/>
    <property type="match status" value="1"/>
</dbReference>
<dbReference type="OrthoDB" id="9775082at2"/>
<protein>
    <submittedName>
        <fullName evidence="7">FAD/FMN-containing dehydrogenase</fullName>
    </submittedName>
</protein>